<accession>A0A852ZY67</accession>
<dbReference type="Gene3D" id="2.60.40.1120">
    <property type="entry name" value="Carboxypeptidase-like, regulatory domain"/>
    <property type="match status" value="1"/>
</dbReference>
<gene>
    <name evidence="3" type="ORF">FHU37_003123</name>
</gene>
<evidence type="ECO:0000256" key="1">
    <source>
        <dbReference type="ARBA" id="ARBA00008812"/>
    </source>
</evidence>
<feature type="domain" description="Lipid/polyisoprenoid-binding YceI-like" evidence="2">
    <location>
        <begin position="112"/>
        <end position="280"/>
    </location>
</feature>
<dbReference type="InterPro" id="IPR007372">
    <property type="entry name" value="Lipid/polyisoprenoid-bd_YceI"/>
</dbReference>
<dbReference type="EMBL" id="JACBZD010000001">
    <property type="protein sequence ID" value="NYI06180.1"/>
    <property type="molecule type" value="Genomic_DNA"/>
</dbReference>
<dbReference type="InterPro" id="IPR036761">
    <property type="entry name" value="TTHA0802/YceI-like_sf"/>
</dbReference>
<evidence type="ECO:0000313" key="3">
    <source>
        <dbReference type="EMBL" id="NYI06180.1"/>
    </source>
</evidence>
<reference evidence="3 4" key="1">
    <citation type="submission" date="2020-07" db="EMBL/GenBank/DDBJ databases">
        <title>Sequencing the genomes of 1000 actinobacteria strains.</title>
        <authorList>
            <person name="Klenk H.-P."/>
        </authorList>
    </citation>
    <scope>NUCLEOTIDE SEQUENCE [LARGE SCALE GENOMIC DNA]</scope>
    <source>
        <strain evidence="3 4">DSM 42178</strain>
    </source>
</reference>
<proteinExistence type="inferred from homology"/>
<protein>
    <submittedName>
        <fullName evidence="3">Polyisoprenoid-binding protein YceI</fullName>
    </submittedName>
</protein>
<comment type="caution">
    <text evidence="3">The sequence shown here is derived from an EMBL/GenBank/DDBJ whole genome shotgun (WGS) entry which is preliminary data.</text>
</comment>
<sequence length="288" mass="30030">MPDGLGRPAGPGPALGAAGLRATVRTKDGWAVPHAAVTLTDPTGTQVARLDADDDGRVAGPPLPPGAYTAIVTAAGYQPQARTVLVAASGAADLGTLVLTRTGGTELPPPGPWTIDPAHSAVHVSARHLGLSTIRGRFGSFAGRVDIAEPLERSTVLAEIDAATIDTGNSLRDDHLRSPDFLDVERHPRITYRGTGVTARGADAWTVHGELTLHAVTRPVDLRLSYLGTGPDPWGGTRAAFSATTELRRDDFAINYSQLVRAGVAAVGMSLRVELEIQAVRGEELPTG</sequence>
<dbReference type="Gene3D" id="2.40.128.110">
    <property type="entry name" value="Lipid/polyisoprenoid-binding, YceI-like"/>
    <property type="match status" value="1"/>
</dbReference>
<dbReference type="SUPFAM" id="SSF101874">
    <property type="entry name" value="YceI-like"/>
    <property type="match status" value="1"/>
</dbReference>
<evidence type="ECO:0000259" key="2">
    <source>
        <dbReference type="SMART" id="SM00867"/>
    </source>
</evidence>
<dbReference type="InterPro" id="IPR013784">
    <property type="entry name" value="Carb-bd-like_fold"/>
</dbReference>
<dbReference type="GO" id="GO:0030246">
    <property type="term" value="F:carbohydrate binding"/>
    <property type="evidence" value="ECO:0007669"/>
    <property type="project" value="InterPro"/>
</dbReference>
<dbReference type="PANTHER" id="PTHR34406:SF1">
    <property type="entry name" value="PROTEIN YCEI"/>
    <property type="match status" value="1"/>
</dbReference>
<comment type="similarity">
    <text evidence="1">Belongs to the UPF0312 family.</text>
</comment>
<name>A0A852ZY67_9ACTN</name>
<dbReference type="PANTHER" id="PTHR34406">
    <property type="entry name" value="PROTEIN YCEI"/>
    <property type="match status" value="1"/>
</dbReference>
<dbReference type="Pfam" id="PF04264">
    <property type="entry name" value="YceI"/>
    <property type="match status" value="1"/>
</dbReference>
<organism evidence="3 4">
    <name type="scientific">Allostreptomyces psammosilenae</name>
    <dbReference type="NCBI Taxonomy" id="1892865"/>
    <lineage>
        <taxon>Bacteria</taxon>
        <taxon>Bacillati</taxon>
        <taxon>Actinomycetota</taxon>
        <taxon>Actinomycetes</taxon>
        <taxon>Kitasatosporales</taxon>
        <taxon>Streptomycetaceae</taxon>
        <taxon>Allostreptomyces</taxon>
    </lineage>
</organism>
<dbReference type="SMART" id="SM00867">
    <property type="entry name" value="YceI"/>
    <property type="match status" value="1"/>
</dbReference>
<evidence type="ECO:0000313" key="4">
    <source>
        <dbReference type="Proteomes" id="UP000567795"/>
    </source>
</evidence>
<dbReference type="Proteomes" id="UP000567795">
    <property type="component" value="Unassembled WGS sequence"/>
</dbReference>
<dbReference type="Pfam" id="PF13620">
    <property type="entry name" value="CarboxypepD_reg"/>
    <property type="match status" value="1"/>
</dbReference>
<dbReference type="RefSeq" id="WP_179814802.1">
    <property type="nucleotide sequence ID" value="NZ_JACBZD010000001.1"/>
</dbReference>
<keyword evidence="4" id="KW-1185">Reference proteome</keyword>
<dbReference type="SUPFAM" id="SSF49452">
    <property type="entry name" value="Starch-binding domain-like"/>
    <property type="match status" value="1"/>
</dbReference>
<dbReference type="AlphaFoldDB" id="A0A852ZY67"/>